<dbReference type="Pfam" id="PF13439">
    <property type="entry name" value="Glyco_transf_4"/>
    <property type="match status" value="1"/>
</dbReference>
<evidence type="ECO:0000259" key="1">
    <source>
        <dbReference type="Pfam" id="PF00534"/>
    </source>
</evidence>
<keyword evidence="4" id="KW-1185">Reference proteome</keyword>
<protein>
    <submittedName>
        <fullName evidence="3">Glycosyltransferase</fullName>
    </submittedName>
</protein>
<dbReference type="PANTHER" id="PTHR12526">
    <property type="entry name" value="GLYCOSYLTRANSFERASE"/>
    <property type="match status" value="1"/>
</dbReference>
<dbReference type="eggNOG" id="arCOG01410">
    <property type="taxonomic scope" value="Archaea"/>
</dbReference>
<dbReference type="InterPro" id="IPR028098">
    <property type="entry name" value="Glyco_trans_4-like_N"/>
</dbReference>
<organism evidence="3 4">
    <name type="scientific">Methanocella conradii (strain DSM 24694 / JCM 17849 / CGMCC 1.5162 / HZ254)</name>
    <dbReference type="NCBI Taxonomy" id="1041930"/>
    <lineage>
        <taxon>Archaea</taxon>
        <taxon>Methanobacteriati</taxon>
        <taxon>Methanobacteriota</taxon>
        <taxon>Stenosarchaea group</taxon>
        <taxon>Methanomicrobia</taxon>
        <taxon>Methanocellales</taxon>
        <taxon>Methanocellaceae</taxon>
        <taxon>Methanocella</taxon>
    </lineage>
</organism>
<dbReference type="InterPro" id="IPR001296">
    <property type="entry name" value="Glyco_trans_1"/>
</dbReference>
<dbReference type="PROSITE" id="PS51257">
    <property type="entry name" value="PROKAR_LIPOPROTEIN"/>
    <property type="match status" value="1"/>
</dbReference>
<gene>
    <name evidence="3" type="ordered locus">Mtc_0623</name>
</gene>
<dbReference type="STRING" id="1041930.Mtc_0623"/>
<dbReference type="EMBL" id="CP003243">
    <property type="protein sequence ID" value="AFC99386.1"/>
    <property type="molecule type" value="Genomic_DNA"/>
</dbReference>
<dbReference type="GeneID" id="11970515"/>
<dbReference type="OrthoDB" id="132546at2157"/>
<accession>H8I6R6</accession>
<dbReference type="Proteomes" id="UP000005233">
    <property type="component" value="Chromosome"/>
</dbReference>
<dbReference type="CDD" id="cd03801">
    <property type="entry name" value="GT4_PimA-like"/>
    <property type="match status" value="1"/>
</dbReference>
<reference evidence="3 4" key="1">
    <citation type="journal article" date="2012" name="J. Bacteriol.">
        <title>Complete genome sequence of a thermophilic methanogen, Methanocella conradii HZ254, isolated from Chinese rice field soil.</title>
        <authorList>
            <person name="Lu Z."/>
            <person name="Lu Y."/>
        </authorList>
    </citation>
    <scope>NUCLEOTIDE SEQUENCE [LARGE SCALE GENOMIC DNA]</scope>
    <source>
        <strain evidence="4">DSM 24694 / JCM 17849 / CGMCC 1.5162 / HZ254</strain>
    </source>
</reference>
<dbReference type="HOGENOM" id="CLU_009583_0_4_2"/>
<sequence length="376" mass="42023">MRILIINYEFPPLGGGGGIACRLLSKELAKRHQVDYITTGFKGLKKIEVVDGVNVYRVPVLGRKDLATSTLLSMLTFFPSSMLAGIKLCRKNCYDAISAHFVVPSGLTGVLLSKLFHVPVITSVYGGDIYDPSKKSSPHKYFFSRKVITWLLNNSESIIAESNNIKKLTEKYYGPKKDIKVIPVGFERPSFNPTTREALGISSKDFIIISIGRLVRRKGFDQAIRAVAQLPYDNLKYLIIGEGPEDIALKELAIQLDVKDKVKFLGYQPDDKKFQYLACADIYLLSSLHEGFGICLMEAMYSGLPIVATNNGGQTDLLEEGKNALLAREPGELASKIKVMMEDKGLREKIGKNNKNDIERYSPERIISEYQKILSW</sequence>
<feature type="domain" description="Glycosyl transferase family 1" evidence="1">
    <location>
        <begin position="194"/>
        <end position="356"/>
    </location>
</feature>
<dbReference type="Gene3D" id="3.40.50.2000">
    <property type="entry name" value="Glycogen Phosphorylase B"/>
    <property type="match status" value="2"/>
</dbReference>
<evidence type="ECO:0000259" key="2">
    <source>
        <dbReference type="Pfam" id="PF13439"/>
    </source>
</evidence>
<dbReference type="KEGG" id="mez:Mtc_0623"/>
<dbReference type="SUPFAM" id="SSF53756">
    <property type="entry name" value="UDP-Glycosyltransferase/glycogen phosphorylase"/>
    <property type="match status" value="1"/>
</dbReference>
<evidence type="ECO:0000313" key="4">
    <source>
        <dbReference type="Proteomes" id="UP000005233"/>
    </source>
</evidence>
<dbReference type="PANTHER" id="PTHR12526:SF625">
    <property type="entry name" value="PHOSPHATIDYLINOSITOL GLYCAN-CLASS A"/>
    <property type="match status" value="1"/>
</dbReference>
<dbReference type="RefSeq" id="WP_014405225.1">
    <property type="nucleotide sequence ID" value="NC_017034.1"/>
</dbReference>
<proteinExistence type="predicted"/>
<evidence type="ECO:0000313" key="3">
    <source>
        <dbReference type="EMBL" id="AFC99386.1"/>
    </source>
</evidence>
<dbReference type="Pfam" id="PF00534">
    <property type="entry name" value="Glycos_transf_1"/>
    <property type="match status" value="1"/>
</dbReference>
<dbReference type="AlphaFoldDB" id="H8I6R6"/>
<feature type="domain" description="Glycosyltransferase subfamily 4-like N-terminal" evidence="2">
    <location>
        <begin position="15"/>
        <end position="185"/>
    </location>
</feature>
<name>H8I6R6_METCZ</name>
<dbReference type="GO" id="GO:0016757">
    <property type="term" value="F:glycosyltransferase activity"/>
    <property type="evidence" value="ECO:0007669"/>
    <property type="project" value="InterPro"/>
</dbReference>